<dbReference type="AlphaFoldDB" id="A0A7X6A150"/>
<keyword evidence="5" id="KW-1185">Reference proteome</keyword>
<dbReference type="RefSeq" id="WP_167208314.1">
    <property type="nucleotide sequence ID" value="NZ_JAASRO010000001.1"/>
</dbReference>
<feature type="domain" description="Phage capsid-like C-terminal" evidence="3">
    <location>
        <begin position="200"/>
        <end position="459"/>
    </location>
</feature>
<dbReference type="InterPro" id="IPR024455">
    <property type="entry name" value="Phage_capsid"/>
</dbReference>
<evidence type="ECO:0000313" key="5">
    <source>
        <dbReference type="Proteomes" id="UP000555407"/>
    </source>
</evidence>
<proteinExistence type="predicted"/>
<comment type="caution">
    <text evidence="4">The sequence shown here is derived from an EMBL/GenBank/DDBJ whole genome shotgun (WGS) entry which is preliminary data.</text>
</comment>
<comment type="subcellular location">
    <subcellularLocation>
        <location evidence="1">Virion</location>
    </subcellularLocation>
</comment>
<dbReference type="Proteomes" id="UP000555407">
    <property type="component" value="Unassembled WGS sequence"/>
</dbReference>
<feature type="region of interest" description="Disordered" evidence="2">
    <location>
        <begin position="63"/>
        <end position="82"/>
    </location>
</feature>
<evidence type="ECO:0000259" key="3">
    <source>
        <dbReference type="Pfam" id="PF05065"/>
    </source>
</evidence>
<dbReference type="InterPro" id="IPR054612">
    <property type="entry name" value="Phage_capsid-like_C"/>
</dbReference>
<gene>
    <name evidence="4" type="ORF">BJY22_003619</name>
</gene>
<evidence type="ECO:0000313" key="4">
    <source>
        <dbReference type="EMBL" id="NIK57902.1"/>
    </source>
</evidence>
<dbReference type="EMBL" id="JAASRO010000001">
    <property type="protein sequence ID" value="NIK57902.1"/>
    <property type="molecule type" value="Genomic_DNA"/>
</dbReference>
<dbReference type="Pfam" id="PF05065">
    <property type="entry name" value="Phage_capsid"/>
    <property type="match status" value="1"/>
</dbReference>
<protein>
    <submittedName>
        <fullName evidence="4">HK97 family phage major capsid protein</fullName>
    </submittedName>
</protein>
<sequence>MAGTRAQVEQYKAEQESQLKSLIGQLDNVDPTSERASNIDTGIRRRKAAIEMCDQELKIHDALDGGRAGTESGSEPGATDGGTLYGHSPVEQAKRLLDHVVKSRKLPDHAAEKAHGLLDLPDAGDRTLAARWVTATGDPEYSKAFGKLLADPSRGHLLWTAREQEAYRTAKAVQGELKAMTLSGNSELLPLNLDPAIMLTSDGSTNPLRQISRVVQTISNTWQGITSAGVNAEWKTEGAEATELTPPTDPAPIPVYFGDAWVPYSYEVGMDSAGNFATELAVLLNDAADQLMATAYTTGTGTGQPTGIITALPVGSIVATGTADTFVKGDVYKLQEALPARFQANARWCAALPIINLMSQMETTAGARLFPEISDGRLLNRPLHELSNMDGVINAAQSNKILLYGDFRNFVIADRIGTGIELIQNVVGTNGRPTGQRGAMLWFRTGSDSVVDNAFRVLDA</sequence>
<organism evidence="4 5">
    <name type="scientific">Kribbella shirazensis</name>
    <dbReference type="NCBI Taxonomy" id="1105143"/>
    <lineage>
        <taxon>Bacteria</taxon>
        <taxon>Bacillati</taxon>
        <taxon>Actinomycetota</taxon>
        <taxon>Actinomycetes</taxon>
        <taxon>Propionibacteriales</taxon>
        <taxon>Kribbellaceae</taxon>
        <taxon>Kribbella</taxon>
    </lineage>
</organism>
<evidence type="ECO:0000256" key="2">
    <source>
        <dbReference type="SAM" id="MobiDB-lite"/>
    </source>
</evidence>
<reference evidence="4 5" key="1">
    <citation type="submission" date="2020-03" db="EMBL/GenBank/DDBJ databases">
        <title>Sequencing the genomes of 1000 actinobacteria strains.</title>
        <authorList>
            <person name="Klenk H.-P."/>
        </authorList>
    </citation>
    <scope>NUCLEOTIDE SEQUENCE [LARGE SCALE GENOMIC DNA]</scope>
    <source>
        <strain evidence="4 5">DSM 45490</strain>
    </source>
</reference>
<accession>A0A7X6A150</accession>
<dbReference type="SUPFAM" id="SSF56563">
    <property type="entry name" value="Major capsid protein gp5"/>
    <property type="match status" value="1"/>
</dbReference>
<name>A0A7X6A150_9ACTN</name>
<evidence type="ECO:0000256" key="1">
    <source>
        <dbReference type="ARBA" id="ARBA00004328"/>
    </source>
</evidence>
<dbReference type="NCBIfam" id="TIGR01554">
    <property type="entry name" value="major_cap_HK97"/>
    <property type="match status" value="1"/>
</dbReference>